<keyword evidence="4" id="KW-0175">Coiled coil</keyword>
<evidence type="ECO:0000256" key="2">
    <source>
        <dbReference type="ARBA" id="ARBA00022729"/>
    </source>
</evidence>
<keyword evidence="5 6" id="KW-1015">Disulfide bond</keyword>
<dbReference type="InterPro" id="IPR018097">
    <property type="entry name" value="EGF_Ca-bd_CS"/>
</dbReference>
<dbReference type="AlphaFoldDB" id="A0A665W619"/>
<reference evidence="10" key="3">
    <citation type="submission" date="2025-09" db="UniProtKB">
        <authorList>
            <consortium name="Ensembl"/>
        </authorList>
    </citation>
    <scope>IDENTIFICATION</scope>
</reference>
<dbReference type="GO" id="GO:0009986">
    <property type="term" value="C:cell surface"/>
    <property type="evidence" value="ECO:0007669"/>
    <property type="project" value="TreeGrafter"/>
</dbReference>
<feature type="compositionally biased region" description="Basic and acidic residues" evidence="7">
    <location>
        <begin position="188"/>
        <end position="199"/>
    </location>
</feature>
<dbReference type="PROSITE" id="PS01187">
    <property type="entry name" value="EGF_CA"/>
    <property type="match status" value="1"/>
</dbReference>
<dbReference type="PANTHER" id="PTHR14949:SF56">
    <property type="entry name" value="EGF-LIKE-DOMAIN, MULTIPLE 7"/>
    <property type="match status" value="1"/>
</dbReference>
<name>A0A665W619_ECHNA</name>
<evidence type="ECO:0000313" key="11">
    <source>
        <dbReference type="Proteomes" id="UP000472264"/>
    </source>
</evidence>
<evidence type="ECO:0000259" key="8">
    <source>
        <dbReference type="PROSITE" id="PS50026"/>
    </source>
</evidence>
<dbReference type="SUPFAM" id="SSF57184">
    <property type="entry name" value="Growth factor receptor domain"/>
    <property type="match status" value="1"/>
</dbReference>
<proteinExistence type="predicted"/>
<feature type="compositionally biased region" description="Pro residues" evidence="7">
    <location>
        <begin position="173"/>
        <end position="185"/>
    </location>
</feature>
<dbReference type="InterPro" id="IPR009030">
    <property type="entry name" value="Growth_fac_rcpt_cys_sf"/>
</dbReference>
<comment type="caution">
    <text evidence="6">Lacks conserved residue(s) required for the propagation of feature annotation.</text>
</comment>
<keyword evidence="1 6" id="KW-0245">EGF-like domain</keyword>
<reference evidence="10" key="1">
    <citation type="submission" date="2021-04" db="EMBL/GenBank/DDBJ databases">
        <authorList>
            <consortium name="Wellcome Sanger Institute Data Sharing"/>
        </authorList>
    </citation>
    <scope>NUCLEOTIDE SEQUENCE [LARGE SCALE GENOMIC DNA]</scope>
</reference>
<dbReference type="GO" id="GO:0005576">
    <property type="term" value="C:extracellular region"/>
    <property type="evidence" value="ECO:0007669"/>
    <property type="project" value="TreeGrafter"/>
</dbReference>
<organism evidence="10 11">
    <name type="scientific">Echeneis naucrates</name>
    <name type="common">Live sharksucker</name>
    <dbReference type="NCBI Taxonomy" id="173247"/>
    <lineage>
        <taxon>Eukaryota</taxon>
        <taxon>Metazoa</taxon>
        <taxon>Chordata</taxon>
        <taxon>Craniata</taxon>
        <taxon>Vertebrata</taxon>
        <taxon>Euteleostomi</taxon>
        <taxon>Actinopterygii</taxon>
        <taxon>Neopterygii</taxon>
        <taxon>Teleostei</taxon>
        <taxon>Neoteleostei</taxon>
        <taxon>Acanthomorphata</taxon>
        <taxon>Carangaria</taxon>
        <taxon>Carangiformes</taxon>
        <taxon>Echeneidae</taxon>
        <taxon>Echeneis</taxon>
    </lineage>
</organism>
<evidence type="ECO:0000256" key="3">
    <source>
        <dbReference type="ARBA" id="ARBA00022837"/>
    </source>
</evidence>
<dbReference type="CDD" id="cd00054">
    <property type="entry name" value="EGF_CA"/>
    <property type="match status" value="2"/>
</dbReference>
<dbReference type="InterPro" id="IPR050969">
    <property type="entry name" value="Dev_Signal_Modulators"/>
</dbReference>
<dbReference type="Pfam" id="PF07645">
    <property type="entry name" value="EGF_CA"/>
    <property type="match status" value="1"/>
</dbReference>
<feature type="disulfide bond" evidence="6">
    <location>
        <begin position="334"/>
        <end position="343"/>
    </location>
</feature>
<dbReference type="InterPro" id="IPR001881">
    <property type="entry name" value="EGF-like_Ca-bd_dom"/>
</dbReference>
<dbReference type="PROSITE" id="PS00022">
    <property type="entry name" value="EGF_1"/>
    <property type="match status" value="1"/>
</dbReference>
<dbReference type="Ensembl" id="ENSENLT00000040338.1">
    <property type="protein sequence ID" value="ENSENLP00000039313.1"/>
    <property type="gene ID" value="ENSENLG00000016957.1"/>
</dbReference>
<accession>A0A665W619</accession>
<keyword evidence="3" id="KW-0106">Calcium</keyword>
<evidence type="ECO:0000313" key="10">
    <source>
        <dbReference type="Ensembl" id="ENSENLP00000039313.1"/>
    </source>
</evidence>
<dbReference type="SMART" id="SM00179">
    <property type="entry name" value="EGF_CA"/>
    <property type="match status" value="1"/>
</dbReference>
<dbReference type="Pfam" id="PF07546">
    <property type="entry name" value="EMI"/>
    <property type="match status" value="1"/>
</dbReference>
<dbReference type="GO" id="GO:0005102">
    <property type="term" value="F:signaling receptor binding"/>
    <property type="evidence" value="ECO:0007669"/>
    <property type="project" value="TreeGrafter"/>
</dbReference>
<dbReference type="PANTHER" id="PTHR14949">
    <property type="entry name" value="EGF-LIKE-DOMAIN, MULTIPLE 7, 8"/>
    <property type="match status" value="1"/>
</dbReference>
<feature type="domain" description="EMI" evidence="9">
    <location>
        <begin position="235"/>
        <end position="313"/>
    </location>
</feature>
<dbReference type="InParanoid" id="A0A665W619"/>
<evidence type="ECO:0000256" key="4">
    <source>
        <dbReference type="ARBA" id="ARBA00023054"/>
    </source>
</evidence>
<dbReference type="FunCoup" id="A0A665W619">
    <property type="interactions" value="781"/>
</dbReference>
<dbReference type="SUPFAM" id="SSF57196">
    <property type="entry name" value="EGF/Laminin"/>
    <property type="match status" value="1"/>
</dbReference>
<feature type="region of interest" description="Disordered" evidence="7">
    <location>
        <begin position="382"/>
        <end position="427"/>
    </location>
</feature>
<evidence type="ECO:0000256" key="6">
    <source>
        <dbReference type="PROSITE-ProRule" id="PRU00076"/>
    </source>
</evidence>
<evidence type="ECO:0000256" key="1">
    <source>
        <dbReference type="ARBA" id="ARBA00022536"/>
    </source>
</evidence>
<feature type="domain" description="EGF-like" evidence="8">
    <location>
        <begin position="312"/>
        <end position="344"/>
    </location>
</feature>
<dbReference type="SMART" id="SM00181">
    <property type="entry name" value="EGF"/>
    <property type="match status" value="2"/>
</dbReference>
<feature type="compositionally biased region" description="Pro residues" evidence="7">
    <location>
        <begin position="388"/>
        <end position="410"/>
    </location>
</feature>
<dbReference type="PROSITE" id="PS01186">
    <property type="entry name" value="EGF_2"/>
    <property type="match status" value="2"/>
</dbReference>
<feature type="region of interest" description="Disordered" evidence="7">
    <location>
        <begin position="79"/>
        <end position="205"/>
    </location>
</feature>
<keyword evidence="11" id="KW-1185">Reference proteome</keyword>
<evidence type="ECO:0000256" key="7">
    <source>
        <dbReference type="SAM" id="MobiDB-lite"/>
    </source>
</evidence>
<keyword evidence="2" id="KW-0732">Signal</keyword>
<dbReference type="PROSITE" id="PS50026">
    <property type="entry name" value="EGF_3"/>
    <property type="match status" value="1"/>
</dbReference>
<dbReference type="InterPro" id="IPR049883">
    <property type="entry name" value="NOTCH1_EGF-like"/>
</dbReference>
<dbReference type="GO" id="GO:0005509">
    <property type="term" value="F:calcium ion binding"/>
    <property type="evidence" value="ECO:0007669"/>
    <property type="project" value="InterPro"/>
</dbReference>
<dbReference type="FunFam" id="2.10.25.10:FF:000862">
    <property type="entry name" value="EGF-like-domain multiple 7"/>
    <property type="match status" value="1"/>
</dbReference>
<gene>
    <name evidence="10" type="primary">egfl7</name>
</gene>
<dbReference type="InterPro" id="IPR011489">
    <property type="entry name" value="EMI_domain"/>
</dbReference>
<reference evidence="10" key="2">
    <citation type="submission" date="2025-08" db="UniProtKB">
        <authorList>
            <consortium name="Ensembl"/>
        </authorList>
    </citation>
    <scope>IDENTIFICATION</scope>
</reference>
<evidence type="ECO:0000259" key="9">
    <source>
        <dbReference type="PROSITE" id="PS51041"/>
    </source>
</evidence>
<evidence type="ECO:0000256" key="5">
    <source>
        <dbReference type="ARBA" id="ARBA00023157"/>
    </source>
</evidence>
<protein>
    <submittedName>
        <fullName evidence="10">EGF-like-domain, multiple 7</fullName>
    </submittedName>
</protein>
<sequence length="509" mass="56359">MGAEKCFRIRFVEQDLSRMESVCAGEGFYQRQTLTGIPVWDCPSNSCVPQEALHKKQLKNAQRHFICRRPTHGEHLESRFGGFSYFKPPNRPTPSFKKKPPPWKSPLTHRSGGSCPAPPLSLRAHTHLTTPNCDGSRSRPSRRKTYALQSQETLAAVRQSRLPSLPQALTPTRPCPPLRRPPPLPSGGHREESVRERASEGNVGKRKTMYQTLLLSSSLFILHAMGTPQFSGHHGRRVCGRDLRHSVVTATESYVQPVHKPYITLCQGHRVCSTYKTVYSVAYRQVSRAASTSHSYLECCPGWRRLHSHNCNQAVCGQACLNGGTCLRPNQCSCPLGWTGHQCQTDVDECCERRPCAQECVNTAGSYRCACRGGYRLARDGRSCQSLPPTPPPPAPPAPPTRPATLPPPTQTGQTAVGGHPDAGGGFSLAENMTEEVQSLRNRVELLEKKLQLVLTPFSSFFPLSLDEGLSEKTTLLSHSFQQLDRIDSLSEQIGFLEERLGTCSCQEN</sequence>
<dbReference type="Proteomes" id="UP000472264">
    <property type="component" value="Chromosome 12"/>
</dbReference>
<feature type="disulfide bond" evidence="6">
    <location>
        <begin position="316"/>
        <end position="326"/>
    </location>
</feature>
<dbReference type="InterPro" id="IPR000742">
    <property type="entry name" value="EGF"/>
</dbReference>
<dbReference type="Gene3D" id="2.10.25.10">
    <property type="entry name" value="Laminin"/>
    <property type="match status" value="2"/>
</dbReference>
<dbReference type="PROSITE" id="PS51041">
    <property type="entry name" value="EMI"/>
    <property type="match status" value="1"/>
</dbReference>